<accession>A0AAP1ADA9</accession>
<proteinExistence type="predicted"/>
<dbReference type="PROSITE" id="PS51257">
    <property type="entry name" value="PROKAR_LIPOPROTEIN"/>
    <property type="match status" value="1"/>
</dbReference>
<reference evidence="1 2" key="1">
    <citation type="submission" date="2015-10" db="EMBL/GenBank/DDBJ databases">
        <title>The utility of whole genome sequencing in characterizing Acinetobacter epidemiology and analyzing hospital outbreaks.</title>
        <authorList>
            <person name="Ozer E.A."/>
            <person name="Fitzpatrick M.A."/>
            <person name="Hauser A.R."/>
        </authorList>
    </citation>
    <scope>NUCLEOTIDE SEQUENCE [LARGE SCALE GENOMIC DNA]</scope>
    <source>
        <strain evidence="1 2">ABBL072</strain>
    </source>
</reference>
<comment type="caution">
    <text evidence="1">The sequence shown here is derived from an EMBL/GenBank/DDBJ whole genome shotgun (WGS) entry which is preliminary data.</text>
</comment>
<sequence length="196" mass="21989">MKKFAVITTLSLITLTGCTKKNDIENTQAISEPQIIDTASNLNSDERRKLALLLTMTLSQMGQLSEAKKVEEEYSKIKDPTTADKFLIEKYTTAKSELEQLALTGDYQAQRNIAYAYATDPEKFGRNHIQACGWYLVVLSSGSPKVDAGDKSNVEVYCSHKFLNDSERSQAFAFGKETYGKIYKDTNKFDSFYGTI</sequence>
<gene>
    <name evidence="1" type="ORF">APD33_10930</name>
</gene>
<evidence type="ECO:0000313" key="2">
    <source>
        <dbReference type="Proteomes" id="UP000051449"/>
    </source>
</evidence>
<evidence type="ECO:0008006" key="3">
    <source>
        <dbReference type="Google" id="ProtNLM"/>
    </source>
</evidence>
<dbReference type="EMBL" id="LLGC01000166">
    <property type="protein sequence ID" value="KQE04670.1"/>
    <property type="molecule type" value="Genomic_DNA"/>
</dbReference>
<name>A0AAP1ADA9_ACIBA</name>
<evidence type="ECO:0000313" key="1">
    <source>
        <dbReference type="EMBL" id="KQE04670.1"/>
    </source>
</evidence>
<organism evidence="1 2">
    <name type="scientific">Acinetobacter baumannii</name>
    <dbReference type="NCBI Taxonomy" id="470"/>
    <lineage>
        <taxon>Bacteria</taxon>
        <taxon>Pseudomonadati</taxon>
        <taxon>Pseudomonadota</taxon>
        <taxon>Gammaproteobacteria</taxon>
        <taxon>Moraxellales</taxon>
        <taxon>Moraxellaceae</taxon>
        <taxon>Acinetobacter</taxon>
        <taxon>Acinetobacter calcoaceticus/baumannii complex</taxon>
    </lineage>
</organism>
<protein>
    <recommendedName>
        <fullName evidence="3">Lipoprotein</fullName>
    </recommendedName>
</protein>
<dbReference type="Proteomes" id="UP000051449">
    <property type="component" value="Unassembled WGS sequence"/>
</dbReference>
<dbReference type="RefSeq" id="WP_024437125.1">
    <property type="nucleotide sequence ID" value="NZ_CM125926.1"/>
</dbReference>
<dbReference type="AlphaFoldDB" id="A0AAP1ADA9"/>